<dbReference type="Proteomes" id="UP000013526">
    <property type="component" value="Unassembled WGS sequence"/>
</dbReference>
<keyword evidence="1" id="KW-0547">Nucleotide-binding</keyword>
<protein>
    <submittedName>
        <fullName evidence="1">DNA helicase II</fullName>
    </submittedName>
</protein>
<comment type="caution">
    <text evidence="1">The sequence shown here is derived from an EMBL/GenBank/DDBJ whole genome shotgun (WGS) entry which is preliminary data.</text>
</comment>
<keyword evidence="1" id="KW-0347">Helicase</keyword>
<dbReference type="AlphaFoldDB" id="R1F1P8"/>
<evidence type="ECO:0000313" key="2">
    <source>
        <dbReference type="Proteomes" id="UP000013526"/>
    </source>
</evidence>
<organism evidence="1 2">
    <name type="scientific">Aeromonas molluscorum 848</name>
    <dbReference type="NCBI Taxonomy" id="1268236"/>
    <lineage>
        <taxon>Bacteria</taxon>
        <taxon>Pseudomonadati</taxon>
        <taxon>Pseudomonadota</taxon>
        <taxon>Gammaproteobacteria</taxon>
        <taxon>Aeromonadales</taxon>
        <taxon>Aeromonadaceae</taxon>
        <taxon>Aeromonas</taxon>
    </lineage>
</organism>
<dbReference type="EMBL" id="AQGQ01000157">
    <property type="protein sequence ID" value="EOD53878.1"/>
    <property type="molecule type" value="Genomic_DNA"/>
</dbReference>
<reference evidence="1 2" key="1">
    <citation type="journal article" date="2013" name="Genome Announc.">
        <title>Draft Genome Sequence of Aeromonas molluscorum Strain 848TT, Isolated from Bivalve Molluscs.</title>
        <authorList>
            <person name="Spataro N."/>
            <person name="Farfan M."/>
            <person name="Albarral V."/>
            <person name="Sanglas A."/>
            <person name="Loren J.G."/>
            <person name="Fuste M.C."/>
            <person name="Bosch E."/>
        </authorList>
    </citation>
    <scope>NUCLEOTIDE SEQUENCE [LARGE SCALE GENOMIC DNA]</scope>
    <source>
        <strain evidence="1 2">848</strain>
    </source>
</reference>
<gene>
    <name evidence="1" type="ORF">G113_17283</name>
</gene>
<keyword evidence="2" id="KW-1185">Reference proteome</keyword>
<name>R1F1P8_9GAMM</name>
<keyword evidence="1" id="KW-0378">Hydrolase</keyword>
<evidence type="ECO:0000313" key="1">
    <source>
        <dbReference type="EMBL" id="EOD53878.1"/>
    </source>
</evidence>
<accession>R1F1P8</accession>
<proteinExistence type="predicted"/>
<dbReference type="GO" id="GO:0004386">
    <property type="term" value="F:helicase activity"/>
    <property type="evidence" value="ECO:0007669"/>
    <property type="project" value="UniProtKB-KW"/>
</dbReference>
<keyword evidence="1" id="KW-0067">ATP-binding</keyword>
<sequence length="57" mass="6185">MALGHPAQHGRFSSKNEVQQTVDASGIKVGQQSWEYLQFDEVGAKLLVTACARLVAL</sequence>